<feature type="transmembrane region" description="Helical" evidence="1">
    <location>
        <begin position="15"/>
        <end position="33"/>
    </location>
</feature>
<dbReference type="OrthoDB" id="206423at2157"/>
<keyword evidence="3" id="KW-1185">Reference proteome</keyword>
<dbReference type="PATRIC" id="fig|1227456.3.peg.2756"/>
<dbReference type="AlphaFoldDB" id="M0N0U3"/>
<dbReference type="Proteomes" id="UP000011625">
    <property type="component" value="Unassembled WGS sequence"/>
</dbReference>
<gene>
    <name evidence="2" type="ORF">C450_13622</name>
</gene>
<feature type="transmembrane region" description="Helical" evidence="1">
    <location>
        <begin position="98"/>
        <end position="120"/>
    </location>
</feature>
<reference evidence="2 3" key="1">
    <citation type="journal article" date="2014" name="PLoS Genet.">
        <title>Phylogenetically driven sequencing of extremely halophilic archaea reveals strategies for static and dynamic osmo-response.</title>
        <authorList>
            <person name="Becker E.A."/>
            <person name="Seitzer P.M."/>
            <person name="Tritt A."/>
            <person name="Larsen D."/>
            <person name="Krusor M."/>
            <person name="Yao A.I."/>
            <person name="Wu D."/>
            <person name="Madern D."/>
            <person name="Eisen J.A."/>
            <person name="Darling A.E."/>
            <person name="Facciotti M.T."/>
        </authorList>
    </citation>
    <scope>NUCLEOTIDE SEQUENCE [LARGE SCALE GENOMIC DNA]</scope>
    <source>
        <strain evidence="2 3">DSM 8989</strain>
    </source>
</reference>
<sequence>MADERMASHEPPTRLADGALAAAVLVIAIVVVRNREIDVSLSVILLGAGSTVGFEVLAGRDPERVRRLWARPALRAVIVSTALCLGVFAVVVSAGWLVIAGAAALGCYFVVLVLAASGIVPPPETWADRQ</sequence>
<keyword evidence="1" id="KW-1133">Transmembrane helix</keyword>
<keyword evidence="1" id="KW-0472">Membrane</keyword>
<accession>M0N0U3</accession>
<name>M0N0U3_9EURY</name>
<feature type="transmembrane region" description="Helical" evidence="1">
    <location>
        <begin position="72"/>
        <end position="92"/>
    </location>
</feature>
<evidence type="ECO:0000313" key="3">
    <source>
        <dbReference type="Proteomes" id="UP000011625"/>
    </source>
</evidence>
<keyword evidence="1" id="KW-0812">Transmembrane</keyword>
<proteinExistence type="predicted"/>
<feature type="transmembrane region" description="Helical" evidence="1">
    <location>
        <begin position="39"/>
        <end position="60"/>
    </location>
</feature>
<dbReference type="EMBL" id="AOME01000070">
    <property type="protein sequence ID" value="EMA50719.1"/>
    <property type="molecule type" value="Genomic_DNA"/>
</dbReference>
<protein>
    <submittedName>
        <fullName evidence="2">Uncharacterized protein</fullName>
    </submittedName>
</protein>
<evidence type="ECO:0000256" key="1">
    <source>
        <dbReference type="SAM" id="Phobius"/>
    </source>
</evidence>
<organism evidence="2 3">
    <name type="scientific">Halococcus salifodinae DSM 8989</name>
    <dbReference type="NCBI Taxonomy" id="1227456"/>
    <lineage>
        <taxon>Archaea</taxon>
        <taxon>Methanobacteriati</taxon>
        <taxon>Methanobacteriota</taxon>
        <taxon>Stenosarchaea group</taxon>
        <taxon>Halobacteria</taxon>
        <taxon>Halobacteriales</taxon>
        <taxon>Halococcaceae</taxon>
        <taxon>Halococcus</taxon>
    </lineage>
</organism>
<dbReference type="RefSeq" id="WP_005044230.1">
    <property type="nucleotide sequence ID" value="NZ_AOME01000070.1"/>
</dbReference>
<comment type="caution">
    <text evidence="2">The sequence shown here is derived from an EMBL/GenBank/DDBJ whole genome shotgun (WGS) entry which is preliminary data.</text>
</comment>
<evidence type="ECO:0000313" key="2">
    <source>
        <dbReference type="EMBL" id="EMA50719.1"/>
    </source>
</evidence>